<feature type="domain" description="Arrestin C-terminal-like" evidence="2">
    <location>
        <begin position="173"/>
        <end position="300"/>
    </location>
</feature>
<dbReference type="SUPFAM" id="SSF81296">
    <property type="entry name" value="E set domains"/>
    <property type="match status" value="2"/>
</dbReference>
<evidence type="ECO:0000256" key="1">
    <source>
        <dbReference type="ARBA" id="ARBA00005298"/>
    </source>
</evidence>
<organism evidence="3">
    <name type="scientific">Oppiella nova</name>
    <dbReference type="NCBI Taxonomy" id="334625"/>
    <lineage>
        <taxon>Eukaryota</taxon>
        <taxon>Metazoa</taxon>
        <taxon>Ecdysozoa</taxon>
        <taxon>Arthropoda</taxon>
        <taxon>Chelicerata</taxon>
        <taxon>Arachnida</taxon>
        <taxon>Acari</taxon>
        <taxon>Acariformes</taxon>
        <taxon>Sarcoptiformes</taxon>
        <taxon>Oribatida</taxon>
        <taxon>Brachypylina</taxon>
        <taxon>Oppioidea</taxon>
        <taxon>Oppiidae</taxon>
        <taxon>Oppiella</taxon>
    </lineage>
</organism>
<evidence type="ECO:0000313" key="3">
    <source>
        <dbReference type="EMBL" id="CAD7647172.1"/>
    </source>
</evidence>
<dbReference type="Gene3D" id="2.60.40.640">
    <property type="match status" value="2"/>
</dbReference>
<dbReference type="EMBL" id="CAJPVJ010002645">
    <property type="protein sequence ID" value="CAG2166601.1"/>
    <property type="molecule type" value="Genomic_DNA"/>
</dbReference>
<dbReference type="EMBL" id="OC917470">
    <property type="protein sequence ID" value="CAD7647172.1"/>
    <property type="molecule type" value="Genomic_DNA"/>
</dbReference>
<comment type="similarity">
    <text evidence="1">Belongs to the arrestin family.</text>
</comment>
<proteinExistence type="inferred from homology"/>
<dbReference type="GO" id="GO:0005737">
    <property type="term" value="C:cytoplasm"/>
    <property type="evidence" value="ECO:0007669"/>
    <property type="project" value="TreeGrafter"/>
</dbReference>
<dbReference type="SMART" id="SM01017">
    <property type="entry name" value="Arrestin_C"/>
    <property type="match status" value="1"/>
</dbReference>
<sequence length="308" mass="34359">MDKIQLKDLDISLEGNKRNYMPGDTVNGTVSFTVTGGRMEVSRVRIALTCQTKTSWVENPGLRQHREGHTYSDQKTYIHFVYKIPDQLALKHLEPGKHQIPFDFKLPVEDIAPSYESDHGVIEYYVEVTIDETTVDEVQTVKTGITVQAPMRNNLHVSVDGTVEKVFTFPSVGVGSIKMYASVVKKGFASGHRIEVDSFTWNRSSLDATPRVTLYQTQVYMCGERHKAVDVALTDALVGQVIKGSAQGMESFVLTIPDGLPLSFKSSLITVKYFAHLTLDIPYAIDLHINLPIVITTKEALNNEIIIT</sequence>
<dbReference type="InterPro" id="IPR014756">
    <property type="entry name" value="Ig_E-set"/>
</dbReference>
<protein>
    <recommendedName>
        <fullName evidence="2">Arrestin C-terminal-like domain-containing protein</fullName>
    </recommendedName>
</protein>
<dbReference type="OrthoDB" id="2333384at2759"/>
<dbReference type="AlphaFoldDB" id="A0A7R9LSN3"/>
<dbReference type="InterPro" id="IPR011021">
    <property type="entry name" value="Arrestin-like_N"/>
</dbReference>
<keyword evidence="4" id="KW-1185">Reference proteome</keyword>
<dbReference type="PANTHER" id="PTHR11188">
    <property type="entry name" value="ARRESTIN DOMAIN CONTAINING PROTEIN"/>
    <property type="match status" value="1"/>
</dbReference>
<reference evidence="3" key="1">
    <citation type="submission" date="2020-11" db="EMBL/GenBank/DDBJ databases">
        <authorList>
            <person name="Tran Van P."/>
        </authorList>
    </citation>
    <scope>NUCLEOTIDE SEQUENCE</scope>
</reference>
<dbReference type="InterPro" id="IPR014752">
    <property type="entry name" value="Arrestin-like_C"/>
</dbReference>
<dbReference type="InterPro" id="IPR011022">
    <property type="entry name" value="Arrestin_C-like"/>
</dbReference>
<name>A0A7R9LSN3_9ACAR</name>
<dbReference type="PANTHER" id="PTHR11188:SF17">
    <property type="entry name" value="FI21816P1"/>
    <property type="match status" value="1"/>
</dbReference>
<gene>
    <name evidence="3" type="ORF">ONB1V03_LOCUS6116</name>
</gene>
<evidence type="ECO:0000259" key="2">
    <source>
        <dbReference type="SMART" id="SM01017"/>
    </source>
</evidence>
<evidence type="ECO:0000313" key="4">
    <source>
        <dbReference type="Proteomes" id="UP000728032"/>
    </source>
</evidence>
<dbReference type="GO" id="GO:0015031">
    <property type="term" value="P:protein transport"/>
    <property type="evidence" value="ECO:0007669"/>
    <property type="project" value="TreeGrafter"/>
</dbReference>
<accession>A0A7R9LSN3</accession>
<dbReference type="InterPro" id="IPR050357">
    <property type="entry name" value="Arrestin_domain-protein"/>
</dbReference>
<dbReference type="Proteomes" id="UP000728032">
    <property type="component" value="Unassembled WGS sequence"/>
</dbReference>
<dbReference type="Pfam" id="PF00339">
    <property type="entry name" value="Arrestin_N"/>
    <property type="match status" value="1"/>
</dbReference>
<dbReference type="Pfam" id="PF02752">
    <property type="entry name" value="Arrestin_C"/>
    <property type="match status" value="1"/>
</dbReference>